<feature type="region of interest" description="Disordered" evidence="1">
    <location>
        <begin position="682"/>
        <end position="740"/>
    </location>
</feature>
<feature type="compositionally biased region" description="Low complexity" evidence="1">
    <location>
        <begin position="919"/>
        <end position="931"/>
    </location>
</feature>
<protein>
    <submittedName>
        <fullName evidence="2">Uncharacterized protein</fullName>
    </submittedName>
</protein>
<feature type="compositionally biased region" description="Low complexity" evidence="1">
    <location>
        <begin position="165"/>
        <end position="180"/>
    </location>
</feature>
<feature type="compositionally biased region" description="Polar residues" evidence="1">
    <location>
        <begin position="476"/>
        <end position="488"/>
    </location>
</feature>
<evidence type="ECO:0000313" key="2">
    <source>
        <dbReference type="EMBL" id="KAL1632250.1"/>
    </source>
</evidence>
<feature type="compositionally biased region" description="Polar residues" evidence="1">
    <location>
        <begin position="906"/>
        <end position="918"/>
    </location>
</feature>
<feature type="compositionally biased region" description="Polar residues" evidence="1">
    <location>
        <begin position="216"/>
        <end position="227"/>
    </location>
</feature>
<feature type="compositionally biased region" description="Polar residues" evidence="1">
    <location>
        <begin position="712"/>
        <end position="740"/>
    </location>
</feature>
<feature type="compositionally biased region" description="Low complexity" evidence="1">
    <location>
        <begin position="852"/>
        <end position="863"/>
    </location>
</feature>
<feature type="region of interest" description="Disordered" evidence="1">
    <location>
        <begin position="99"/>
        <end position="287"/>
    </location>
</feature>
<feature type="region of interest" description="Disordered" evidence="1">
    <location>
        <begin position="964"/>
        <end position="1020"/>
    </location>
</feature>
<feature type="region of interest" description="Disordered" evidence="1">
    <location>
        <begin position="800"/>
        <end position="951"/>
    </location>
</feature>
<keyword evidence="3" id="KW-1185">Reference proteome</keyword>
<reference evidence="2 3" key="1">
    <citation type="submission" date="2024-02" db="EMBL/GenBank/DDBJ databases">
        <title>De novo assembly and annotation of 12 fungi associated with fruit tree decline syndrome in Ontario, Canada.</title>
        <authorList>
            <person name="Sulman M."/>
            <person name="Ellouze W."/>
            <person name="Ilyukhin E."/>
        </authorList>
    </citation>
    <scope>NUCLEOTIDE SEQUENCE [LARGE SCALE GENOMIC DNA]</scope>
    <source>
        <strain evidence="2 3">M1-105</strain>
    </source>
</reference>
<feature type="compositionally biased region" description="Polar residues" evidence="1">
    <location>
        <begin position="389"/>
        <end position="398"/>
    </location>
</feature>
<name>A0ABR3SY40_9PEZI</name>
<feature type="compositionally biased region" description="Polar residues" evidence="1">
    <location>
        <begin position="876"/>
        <end position="891"/>
    </location>
</feature>
<dbReference type="EMBL" id="JAJVDC020000032">
    <property type="protein sequence ID" value="KAL1632250.1"/>
    <property type="molecule type" value="Genomic_DNA"/>
</dbReference>
<feature type="compositionally biased region" description="Polar residues" evidence="1">
    <location>
        <begin position="826"/>
        <end position="839"/>
    </location>
</feature>
<feature type="compositionally biased region" description="Polar residues" evidence="1">
    <location>
        <begin position="367"/>
        <end position="381"/>
    </location>
</feature>
<feature type="region of interest" description="Disordered" evidence="1">
    <location>
        <begin position="619"/>
        <end position="639"/>
    </location>
</feature>
<feature type="region of interest" description="Disordered" evidence="1">
    <location>
        <begin position="348"/>
        <end position="495"/>
    </location>
</feature>
<evidence type="ECO:0000256" key="1">
    <source>
        <dbReference type="SAM" id="MobiDB-lite"/>
    </source>
</evidence>
<feature type="compositionally biased region" description="Basic and acidic residues" evidence="1">
    <location>
        <begin position="262"/>
        <end position="275"/>
    </location>
</feature>
<organism evidence="2 3">
    <name type="scientific">Neofusicoccum ribis</name>
    <dbReference type="NCBI Taxonomy" id="45134"/>
    <lineage>
        <taxon>Eukaryota</taxon>
        <taxon>Fungi</taxon>
        <taxon>Dikarya</taxon>
        <taxon>Ascomycota</taxon>
        <taxon>Pezizomycotina</taxon>
        <taxon>Dothideomycetes</taxon>
        <taxon>Dothideomycetes incertae sedis</taxon>
        <taxon>Botryosphaeriales</taxon>
        <taxon>Botryosphaeriaceae</taxon>
        <taxon>Neofusicoccum</taxon>
    </lineage>
</organism>
<evidence type="ECO:0000313" key="3">
    <source>
        <dbReference type="Proteomes" id="UP001521116"/>
    </source>
</evidence>
<feature type="compositionally biased region" description="Basic and acidic residues" evidence="1">
    <location>
        <begin position="230"/>
        <end position="247"/>
    </location>
</feature>
<feature type="compositionally biased region" description="Basic and acidic residues" evidence="1">
    <location>
        <begin position="699"/>
        <end position="711"/>
    </location>
</feature>
<accession>A0ABR3SY40</accession>
<gene>
    <name evidence="2" type="ORF">SLS56_003830</name>
</gene>
<dbReference type="Proteomes" id="UP001521116">
    <property type="component" value="Unassembled WGS sequence"/>
</dbReference>
<comment type="caution">
    <text evidence="2">The sequence shown here is derived from an EMBL/GenBank/DDBJ whole genome shotgun (WGS) entry which is preliminary data.</text>
</comment>
<feature type="compositionally biased region" description="Polar residues" evidence="1">
    <location>
        <begin position="348"/>
        <end position="358"/>
    </location>
</feature>
<sequence>MTQDQFAVVWEILEGKAAAAGACSLAGGMISISSLPLEAASGLDAALDLPAIDPPSRLGSSLSPPHPADQLHSLFTLFSTCKRAAPLLTDQYYFSSQSIQPPAGTAIMPGPLRERDPNISSSRRSSVQFLESLRPKSHLSHQRLPDQEVLSADESEENIEPRFMTSTAASSSRSIASSTPPSAPPKPRRTPTPHSLLTLGALASKSISGEHPNDEGASSPQGTNGTHVASLDRDSLPATHPARDKPLPSRPIAHVVTSSPYKEARTLIDASEKPLRRSPGSPDEEDWPALFPAQPSTPGTLQAFSRCYPARSSNEAYVTTHMAMDAPLNDTPASRDEQRPTIKMVAQNSSDNILPSSQKAEKASPSVAPTTDNHTASTLSSPRKKENATDNTTPTSLPQPKPRLIDIHSPKSRQGRRPPVSGNGSIPRPRGIPRASVPKQSRDTRNVFQQPHSDHPRGYPRMESPKIPSPDELQPVNGSTAPSRSPTDNHPGYFQRKKSAIPVPARTASPHMIPPGPAVFTLKAKVSTPSSLGGKSLSTIESADTGRTEQEPDTSTVMRAGPQRRPTLSKSGREFKHLSASTDTDPTTLSAQTETSISRPSSRTESLLWVETDNCEGLRTKRLSSGGSRSEYGPTLTISPDADELIMGRKTTPSPPVAPVAIAPARASGHKTRDLRRMAVTNEHRKASSHIGASGDSCAEVKDTVSAESPRRQSSADSIQAETFTVRSSSDPKNNSAGSFISTGNEALHLLNASRIEENLDDAARLAAVSQTLAALEGGYKDDSDNLHLDQDAALARTYMDKSKKSPPSAHSSSVLGDNKLPRGSKNLTRSDSSHTIASSKRFARDGVAMKRSSSVISIASSRPPVPAKDPRPTSKAPSTNPRIQKRNSVVRSGPTGMRSPYGLSSGYSATPSNIPQPSNGHGSSGRISSGHTMTDTWRSVSGDKRSMSKAKLTMSGFRGLFQKRSDLSKAGEKKKRSNVKVSSTGSPMPDPNKKSAHRVTKASSGRGSPGRLGTLSKSSCQKHPAEYLAASPPLEAPIMSDITQTTALAMRITTLAREEEDDSKKGQMLSIATAMLGAIDSAKYAKIEAEKAAQSAREASMHQEMTRQSLIAINKILSNSPGLMGTLTRSRTNLHKKSSRPSTMVR</sequence>
<feature type="compositionally biased region" description="Polar residues" evidence="1">
    <location>
        <begin position="527"/>
        <end position="542"/>
    </location>
</feature>
<feature type="compositionally biased region" description="Polar residues" evidence="1">
    <location>
        <begin position="118"/>
        <end position="129"/>
    </location>
</feature>
<feature type="compositionally biased region" description="Polar residues" evidence="1">
    <location>
        <begin position="579"/>
        <end position="605"/>
    </location>
</feature>
<feature type="region of interest" description="Disordered" evidence="1">
    <location>
        <begin position="526"/>
        <end position="605"/>
    </location>
</feature>
<feature type="region of interest" description="Disordered" evidence="1">
    <location>
        <begin position="1125"/>
        <end position="1147"/>
    </location>
</feature>
<proteinExistence type="predicted"/>